<keyword evidence="3" id="KW-1185">Reference proteome</keyword>
<keyword evidence="1" id="KW-0732">Signal</keyword>
<sequence length="146" mass="17353">MSLRIIFTVLLLFFVTACNSPNQASIDSTHENSYSREITKEEQSYIRYILNEDYEALISKTEDRKSEIKKDYYQMATALAQFEEAEERKQDPAVTNEELKLRYTTILQMLDKVKYIPVEIKDKVREVKKLSQFQEDYYGNKIIDRK</sequence>
<organism evidence="2 3">
    <name type="scientific">Niallia oryzisoli</name>
    <dbReference type="NCBI Taxonomy" id="1737571"/>
    <lineage>
        <taxon>Bacteria</taxon>
        <taxon>Bacillati</taxon>
        <taxon>Bacillota</taxon>
        <taxon>Bacilli</taxon>
        <taxon>Bacillales</taxon>
        <taxon>Bacillaceae</taxon>
        <taxon>Niallia</taxon>
    </lineage>
</organism>
<feature type="chain" id="PRO_5046999883" description="Lipoprotein" evidence="1">
    <location>
        <begin position="25"/>
        <end position="146"/>
    </location>
</feature>
<accession>A0ABZ2C933</accession>
<protein>
    <recommendedName>
        <fullName evidence="4">Lipoprotein</fullName>
    </recommendedName>
</protein>
<reference evidence="2 3" key="1">
    <citation type="submission" date="2023-10" db="EMBL/GenBank/DDBJ databases">
        <title>Niallia locisalis sp.nov. isolated from a salt pond sample.</title>
        <authorList>
            <person name="Li X.-J."/>
            <person name="Dong L."/>
        </authorList>
    </citation>
    <scope>NUCLEOTIDE SEQUENCE [LARGE SCALE GENOMIC DNA]</scope>
    <source>
        <strain evidence="2 3">DSM 29761</strain>
    </source>
</reference>
<evidence type="ECO:0000313" key="3">
    <source>
        <dbReference type="Proteomes" id="UP001357223"/>
    </source>
</evidence>
<dbReference type="RefSeq" id="WP_338447859.1">
    <property type="nucleotide sequence ID" value="NZ_CP137640.1"/>
</dbReference>
<dbReference type="EMBL" id="CP137640">
    <property type="protein sequence ID" value="WVX78925.1"/>
    <property type="molecule type" value="Genomic_DNA"/>
</dbReference>
<evidence type="ECO:0008006" key="4">
    <source>
        <dbReference type="Google" id="ProtNLM"/>
    </source>
</evidence>
<evidence type="ECO:0000313" key="2">
    <source>
        <dbReference type="EMBL" id="WVX78925.1"/>
    </source>
</evidence>
<name>A0ABZ2C933_9BACI</name>
<dbReference type="Proteomes" id="UP001357223">
    <property type="component" value="Chromosome"/>
</dbReference>
<dbReference type="PROSITE" id="PS51257">
    <property type="entry name" value="PROKAR_LIPOPROTEIN"/>
    <property type="match status" value="1"/>
</dbReference>
<gene>
    <name evidence="2" type="ORF">R4Z09_16585</name>
</gene>
<proteinExistence type="predicted"/>
<evidence type="ECO:0000256" key="1">
    <source>
        <dbReference type="SAM" id="SignalP"/>
    </source>
</evidence>
<feature type="signal peptide" evidence="1">
    <location>
        <begin position="1"/>
        <end position="24"/>
    </location>
</feature>